<evidence type="ECO:0000313" key="3">
    <source>
        <dbReference type="Proteomes" id="UP000320390"/>
    </source>
</evidence>
<dbReference type="Proteomes" id="UP000320390">
    <property type="component" value="Chromosome"/>
</dbReference>
<reference evidence="2 3" key="1">
    <citation type="submission" date="2019-02" db="EMBL/GenBank/DDBJ databases">
        <title>Deep-cultivation of Planctomycetes and their phenomic and genomic characterization uncovers novel biology.</title>
        <authorList>
            <person name="Wiegand S."/>
            <person name="Jogler M."/>
            <person name="Boedeker C."/>
            <person name="Pinto D."/>
            <person name="Vollmers J."/>
            <person name="Rivas-Marin E."/>
            <person name="Kohn T."/>
            <person name="Peeters S.H."/>
            <person name="Heuer A."/>
            <person name="Rast P."/>
            <person name="Oberbeckmann S."/>
            <person name="Bunk B."/>
            <person name="Jeske O."/>
            <person name="Meyerdierks A."/>
            <person name="Storesund J.E."/>
            <person name="Kallscheuer N."/>
            <person name="Luecker S."/>
            <person name="Lage O.M."/>
            <person name="Pohl T."/>
            <person name="Merkel B.J."/>
            <person name="Hornburger P."/>
            <person name="Mueller R.-W."/>
            <person name="Bruemmer F."/>
            <person name="Labrenz M."/>
            <person name="Spormann A.M."/>
            <person name="Op den Camp H."/>
            <person name="Overmann J."/>
            <person name="Amann R."/>
            <person name="Jetten M.S.M."/>
            <person name="Mascher T."/>
            <person name="Medema M.H."/>
            <person name="Devos D.P."/>
            <person name="Kaster A.-K."/>
            <person name="Ovreas L."/>
            <person name="Rohde M."/>
            <person name="Galperin M.Y."/>
            <person name="Jogler C."/>
        </authorList>
    </citation>
    <scope>NUCLEOTIDE SEQUENCE [LARGE SCALE GENOMIC DNA]</scope>
    <source>
        <strain evidence="2 3">Poly30</strain>
    </source>
</reference>
<proteinExistence type="predicted"/>
<feature type="transmembrane region" description="Helical" evidence="1">
    <location>
        <begin position="60"/>
        <end position="79"/>
    </location>
</feature>
<organism evidence="2 3">
    <name type="scientific">Saltatorellus ferox</name>
    <dbReference type="NCBI Taxonomy" id="2528018"/>
    <lineage>
        <taxon>Bacteria</taxon>
        <taxon>Pseudomonadati</taxon>
        <taxon>Planctomycetota</taxon>
        <taxon>Planctomycetia</taxon>
        <taxon>Planctomycetia incertae sedis</taxon>
        <taxon>Saltatorellus</taxon>
    </lineage>
</organism>
<sequence>MCSNPLGDGGAGAGTSPGVLMGSQQASLVSPGTAAPPAHGIPDYRAARAERNGKDFQRGLNFVALGIPLAFVFGLTPLLQYMGWFLKSLFHEVGHSAIAIFAGHPALPKISLSGHAMSAIAEPVWIMRIAVVVGTLGLIRAYLPPHGRIVAVAALAVVYPLLCWTGFGHFMILSGGHLGELVAGAVCLWRCLDGEDCHHDAERAAYAMLGWYLVGQSVLLSFGLAFSQNARLEYAANQSFGLTNDYIRLADNVLGVSLESVGFVTGVVALLVPLAVVGGHWRSQR</sequence>
<evidence type="ECO:0000256" key="1">
    <source>
        <dbReference type="SAM" id="Phobius"/>
    </source>
</evidence>
<dbReference type="RefSeq" id="WP_419191065.1">
    <property type="nucleotide sequence ID" value="NZ_CP036434.1"/>
</dbReference>
<feature type="transmembrane region" description="Helical" evidence="1">
    <location>
        <begin position="261"/>
        <end position="281"/>
    </location>
</feature>
<keyword evidence="3" id="KW-1185">Reference proteome</keyword>
<accession>A0A518EPA6</accession>
<feature type="transmembrane region" description="Helical" evidence="1">
    <location>
        <begin position="125"/>
        <end position="143"/>
    </location>
</feature>
<protein>
    <recommendedName>
        <fullName evidence="4">M50 family peptidase</fullName>
    </recommendedName>
</protein>
<keyword evidence="1" id="KW-0472">Membrane</keyword>
<name>A0A518EPA6_9BACT</name>
<dbReference type="AlphaFoldDB" id="A0A518EPA6"/>
<keyword evidence="1" id="KW-0812">Transmembrane</keyword>
<feature type="transmembrane region" description="Helical" evidence="1">
    <location>
        <begin position="150"/>
        <end position="167"/>
    </location>
</feature>
<dbReference type="EMBL" id="CP036434">
    <property type="protein sequence ID" value="QDV05924.1"/>
    <property type="molecule type" value="Genomic_DNA"/>
</dbReference>
<gene>
    <name evidence="2" type="ORF">Poly30_14270</name>
</gene>
<evidence type="ECO:0000313" key="2">
    <source>
        <dbReference type="EMBL" id="QDV05924.1"/>
    </source>
</evidence>
<evidence type="ECO:0008006" key="4">
    <source>
        <dbReference type="Google" id="ProtNLM"/>
    </source>
</evidence>
<feature type="transmembrane region" description="Helical" evidence="1">
    <location>
        <begin position="204"/>
        <end position="226"/>
    </location>
</feature>
<keyword evidence="1" id="KW-1133">Transmembrane helix</keyword>